<dbReference type="PROSITE" id="PS00095">
    <property type="entry name" value="C5_MTASE_2"/>
    <property type="match status" value="1"/>
</dbReference>
<reference evidence="9" key="1">
    <citation type="journal article" date="2024" name="Int. J. Syst. Evol. Microbiol.">
        <title>Polycladomyces zharkentensis sp. nov., a novel thermophilic cellulose- and starch-degrading member of the Bacillota from a geothermal aquifer in Kazakhstan.</title>
        <authorList>
            <person name="Mashzhan A."/>
            <person name="Kistaubayeva A."/>
            <person name="Javier-Lopez R."/>
            <person name="Bissenova U."/>
            <person name="Bissenbay A."/>
            <person name="Birkeland N.K."/>
        </authorList>
    </citation>
    <scope>NUCLEOTIDE SEQUENCE</scope>
    <source>
        <strain evidence="9">ZKZ2T</strain>
    </source>
</reference>
<name>A0ABS2WMP0_9BACL</name>
<sequence length="301" mass="34385">MRMLDLFSGIGGFSLAAHWAGIKTVAFCEIDPYCRQVLSRHWPQVPIYKDVREITRERLEKDGVIDDDRTIGLICGGPPCQPFSVAGKKRGINDERHLWPEMYRIVRELRPPWVLIENVVGFVKLALDLIIDDLENEDYETRTFIIPACAVGAPHRRDRVWIVAHTSRELSHRSRQTRQGWPEYPDGGETVADTKSERWEKFNSPTVNERLGLDPGSGDQERSFRQTQRRMGRSTDGLSDWLDGHRWPAAFGSVQHDWEPPRVATGVTNRVPRLKALGNAIVPQVAYQILRAIREATEKDA</sequence>
<dbReference type="NCBIfam" id="TIGR00675">
    <property type="entry name" value="dcm"/>
    <property type="match status" value="1"/>
</dbReference>
<evidence type="ECO:0000256" key="8">
    <source>
        <dbReference type="SAM" id="MobiDB-lite"/>
    </source>
</evidence>
<dbReference type="Pfam" id="PF00145">
    <property type="entry name" value="DNA_methylase"/>
    <property type="match status" value="1"/>
</dbReference>
<comment type="caution">
    <text evidence="9">The sequence shown here is derived from an EMBL/GenBank/DDBJ whole genome shotgun (WGS) entry which is preliminary data.</text>
</comment>
<protein>
    <recommendedName>
        <fullName evidence="1">DNA (cytosine-5-)-methyltransferase</fullName>
        <ecNumber evidence="1">2.1.1.37</ecNumber>
    </recommendedName>
</protein>
<dbReference type="EMBL" id="JAFHAP010000016">
    <property type="protein sequence ID" value="MBN2910789.1"/>
    <property type="molecule type" value="Genomic_DNA"/>
</dbReference>
<dbReference type="SUPFAM" id="SSF53335">
    <property type="entry name" value="S-adenosyl-L-methionine-dependent methyltransferases"/>
    <property type="match status" value="1"/>
</dbReference>
<dbReference type="EC" id="2.1.1.37" evidence="1"/>
<feature type="region of interest" description="Disordered" evidence="8">
    <location>
        <begin position="204"/>
        <end position="238"/>
    </location>
</feature>
<evidence type="ECO:0000313" key="10">
    <source>
        <dbReference type="Proteomes" id="UP001177120"/>
    </source>
</evidence>
<dbReference type="PRINTS" id="PR00105">
    <property type="entry name" value="C5METTRFRASE"/>
</dbReference>
<evidence type="ECO:0000256" key="7">
    <source>
        <dbReference type="RuleBase" id="RU000416"/>
    </source>
</evidence>
<dbReference type="InterPro" id="IPR050750">
    <property type="entry name" value="C5-MTase"/>
</dbReference>
<keyword evidence="10" id="KW-1185">Reference proteome</keyword>
<comment type="similarity">
    <text evidence="6 7">Belongs to the class I-like SAM-binding methyltransferase superfamily. C5-methyltransferase family.</text>
</comment>
<keyword evidence="4 6" id="KW-0949">S-adenosyl-L-methionine</keyword>
<organism evidence="9 10">
    <name type="scientific">Polycladomyces zharkentensis</name>
    <dbReference type="NCBI Taxonomy" id="2807616"/>
    <lineage>
        <taxon>Bacteria</taxon>
        <taxon>Bacillati</taxon>
        <taxon>Bacillota</taxon>
        <taxon>Bacilli</taxon>
        <taxon>Bacillales</taxon>
        <taxon>Thermoactinomycetaceae</taxon>
        <taxon>Polycladomyces</taxon>
    </lineage>
</organism>
<gene>
    <name evidence="9" type="ORF">JQC72_14915</name>
</gene>
<dbReference type="GO" id="GO:0008168">
    <property type="term" value="F:methyltransferase activity"/>
    <property type="evidence" value="ECO:0007669"/>
    <property type="project" value="UniProtKB-KW"/>
</dbReference>
<feature type="active site" evidence="6">
    <location>
        <position position="80"/>
    </location>
</feature>
<evidence type="ECO:0000256" key="2">
    <source>
        <dbReference type="ARBA" id="ARBA00022603"/>
    </source>
</evidence>
<dbReference type="InterPro" id="IPR031303">
    <property type="entry name" value="C5_meth_CS"/>
</dbReference>
<dbReference type="Gene3D" id="3.40.50.150">
    <property type="entry name" value="Vaccinia Virus protein VP39"/>
    <property type="match status" value="1"/>
</dbReference>
<dbReference type="InterPro" id="IPR001525">
    <property type="entry name" value="C5_MeTfrase"/>
</dbReference>
<evidence type="ECO:0000256" key="5">
    <source>
        <dbReference type="ARBA" id="ARBA00022747"/>
    </source>
</evidence>
<keyword evidence="2 6" id="KW-0489">Methyltransferase</keyword>
<dbReference type="PANTHER" id="PTHR46098:SF1">
    <property type="entry name" value="TRNA (CYTOSINE(38)-C(5))-METHYLTRANSFERASE"/>
    <property type="match status" value="1"/>
</dbReference>
<dbReference type="Proteomes" id="UP001177120">
    <property type="component" value="Unassembled WGS sequence"/>
</dbReference>
<evidence type="ECO:0000313" key="9">
    <source>
        <dbReference type="EMBL" id="MBN2910789.1"/>
    </source>
</evidence>
<evidence type="ECO:0000256" key="3">
    <source>
        <dbReference type="ARBA" id="ARBA00022679"/>
    </source>
</evidence>
<dbReference type="InterPro" id="IPR029063">
    <property type="entry name" value="SAM-dependent_MTases_sf"/>
</dbReference>
<accession>A0ABS2WMP0</accession>
<evidence type="ECO:0000256" key="6">
    <source>
        <dbReference type="PROSITE-ProRule" id="PRU01016"/>
    </source>
</evidence>
<evidence type="ECO:0000256" key="4">
    <source>
        <dbReference type="ARBA" id="ARBA00022691"/>
    </source>
</evidence>
<keyword evidence="5" id="KW-0680">Restriction system</keyword>
<evidence type="ECO:0000256" key="1">
    <source>
        <dbReference type="ARBA" id="ARBA00011975"/>
    </source>
</evidence>
<dbReference type="PROSITE" id="PS51679">
    <property type="entry name" value="SAM_MT_C5"/>
    <property type="match status" value="1"/>
</dbReference>
<dbReference type="PANTHER" id="PTHR46098">
    <property type="entry name" value="TRNA (CYTOSINE(38)-C(5))-METHYLTRANSFERASE"/>
    <property type="match status" value="1"/>
</dbReference>
<dbReference type="GO" id="GO:0032259">
    <property type="term" value="P:methylation"/>
    <property type="evidence" value="ECO:0007669"/>
    <property type="project" value="UniProtKB-KW"/>
</dbReference>
<proteinExistence type="inferred from homology"/>
<keyword evidence="3 6" id="KW-0808">Transferase</keyword>